<dbReference type="HOGENOM" id="CLU_097253_0_0_1"/>
<keyword evidence="1" id="KW-0472">Membrane</keyword>
<evidence type="ECO:0000313" key="2">
    <source>
        <dbReference type="EMBL" id="EYE99005.1"/>
    </source>
</evidence>
<evidence type="ECO:0000313" key="3">
    <source>
        <dbReference type="Proteomes" id="UP000019804"/>
    </source>
</evidence>
<keyword evidence="3" id="KW-1185">Reference proteome</keyword>
<feature type="transmembrane region" description="Helical" evidence="1">
    <location>
        <begin position="155"/>
        <end position="175"/>
    </location>
</feature>
<dbReference type="EMBL" id="KK088412">
    <property type="protein sequence ID" value="EYE99005.1"/>
    <property type="molecule type" value="Genomic_DNA"/>
</dbReference>
<gene>
    <name evidence="2" type="ORF">EURHEDRAFT_408235</name>
</gene>
<name>A0A017SRW0_ASPRC</name>
<feature type="transmembrane region" description="Helical" evidence="1">
    <location>
        <begin position="89"/>
        <end position="110"/>
    </location>
</feature>
<reference evidence="3" key="1">
    <citation type="journal article" date="2014" name="Nat. Commun.">
        <title>Genomic adaptations of the halophilic Dead Sea filamentous fungus Eurotium rubrum.</title>
        <authorList>
            <person name="Kis-Papo T."/>
            <person name="Weig A.R."/>
            <person name="Riley R."/>
            <person name="Persoh D."/>
            <person name="Salamov A."/>
            <person name="Sun H."/>
            <person name="Lipzen A."/>
            <person name="Wasser S.P."/>
            <person name="Rambold G."/>
            <person name="Grigoriev I.V."/>
            <person name="Nevo E."/>
        </authorList>
    </citation>
    <scope>NUCLEOTIDE SEQUENCE [LARGE SCALE GENOMIC DNA]</scope>
    <source>
        <strain evidence="3">CBS 135680</strain>
    </source>
</reference>
<protein>
    <submittedName>
        <fullName evidence="2">Uncharacterized protein</fullName>
    </submittedName>
</protein>
<organism evidence="2 3">
    <name type="scientific">Aspergillus ruber (strain CBS 135680)</name>
    <dbReference type="NCBI Taxonomy" id="1388766"/>
    <lineage>
        <taxon>Eukaryota</taxon>
        <taxon>Fungi</taxon>
        <taxon>Dikarya</taxon>
        <taxon>Ascomycota</taxon>
        <taxon>Pezizomycotina</taxon>
        <taxon>Eurotiomycetes</taxon>
        <taxon>Eurotiomycetidae</taxon>
        <taxon>Eurotiales</taxon>
        <taxon>Aspergillaceae</taxon>
        <taxon>Aspergillus</taxon>
        <taxon>Aspergillus subgen. Aspergillus</taxon>
    </lineage>
</organism>
<proteinExistence type="predicted"/>
<dbReference type="Proteomes" id="UP000019804">
    <property type="component" value="Unassembled WGS sequence"/>
</dbReference>
<dbReference type="RefSeq" id="XP_040642693.1">
    <property type="nucleotide sequence ID" value="XM_040780780.1"/>
</dbReference>
<evidence type="ECO:0000256" key="1">
    <source>
        <dbReference type="SAM" id="Phobius"/>
    </source>
</evidence>
<keyword evidence="1" id="KW-0812">Transmembrane</keyword>
<dbReference type="GeneID" id="63695904"/>
<accession>A0A017SRW0</accession>
<keyword evidence="1" id="KW-1133">Transmembrane helix</keyword>
<dbReference type="AlphaFoldDB" id="A0A017SRW0"/>
<dbReference type="OrthoDB" id="3254104at2759"/>
<feature type="transmembrane region" description="Helical" evidence="1">
    <location>
        <begin position="122"/>
        <end position="143"/>
    </location>
</feature>
<feature type="transmembrane region" description="Helical" evidence="1">
    <location>
        <begin position="46"/>
        <end position="69"/>
    </location>
</feature>
<sequence>MFSPQYQEIAATPQEQQLAYFTPYQQQQYYSPAIAKPEPKVRVSPLWKFLAALPPNLLLVGYLILPVAFKEPGPDPEPKSNMHINKAAIAIAASVLIAVAYVSSLVLVLARSHDGSFAITSVYIPCLCSSLLGLFNVVFNIVARNMFPLNSLEKVGMGLPSAFGVVYALAALWTYGQDTIYSTETQTQSFPEATVLLTEEEMQRRQLVALLEQGRKNGGKSPNPRDLQRTFKVDGPERLNVGNNEWDRYKAVVREG</sequence>